<feature type="chain" id="PRO_5030813621" evidence="12">
    <location>
        <begin position="24"/>
        <end position="603"/>
    </location>
</feature>
<evidence type="ECO:0000256" key="8">
    <source>
        <dbReference type="ARBA" id="ARBA00023136"/>
    </source>
</evidence>
<evidence type="ECO:0000256" key="11">
    <source>
        <dbReference type="RuleBase" id="RU003357"/>
    </source>
</evidence>
<keyword evidence="5 12" id="KW-0732">Signal</keyword>
<keyword evidence="4 10" id="KW-0812">Transmembrane</keyword>
<keyword evidence="16" id="KW-1185">Reference proteome</keyword>
<reference evidence="15 16" key="1">
    <citation type="submission" date="2020-08" db="EMBL/GenBank/DDBJ databases">
        <title>Genomic Encyclopedia of Type Strains, Phase IV (KMG-IV): sequencing the most valuable type-strain genomes for metagenomic binning, comparative biology and taxonomic classification.</title>
        <authorList>
            <person name="Goeker M."/>
        </authorList>
    </citation>
    <scope>NUCLEOTIDE SEQUENCE [LARGE SCALE GENOMIC DNA]</scope>
    <source>
        <strain evidence="15 16">DSM 25335</strain>
    </source>
</reference>
<dbReference type="CDD" id="cd01347">
    <property type="entry name" value="ligand_gated_channel"/>
    <property type="match status" value="1"/>
</dbReference>
<comment type="caution">
    <text evidence="15">The sequence shown here is derived from an EMBL/GenBank/DDBJ whole genome shotgun (WGS) entry which is preliminary data.</text>
</comment>
<evidence type="ECO:0000313" key="15">
    <source>
        <dbReference type="EMBL" id="MBB5291665.1"/>
    </source>
</evidence>
<evidence type="ECO:0000256" key="6">
    <source>
        <dbReference type="ARBA" id="ARBA00023065"/>
    </source>
</evidence>
<dbReference type="GO" id="GO:0009279">
    <property type="term" value="C:cell outer membrane"/>
    <property type="evidence" value="ECO:0007669"/>
    <property type="project" value="UniProtKB-SubCell"/>
</dbReference>
<evidence type="ECO:0000313" key="16">
    <source>
        <dbReference type="Proteomes" id="UP000566663"/>
    </source>
</evidence>
<dbReference type="RefSeq" id="WP_183253316.1">
    <property type="nucleotide sequence ID" value="NZ_BAAAFF010000006.1"/>
</dbReference>
<evidence type="ECO:0000259" key="13">
    <source>
        <dbReference type="Pfam" id="PF00593"/>
    </source>
</evidence>
<keyword evidence="7 11" id="KW-0798">TonB box</keyword>
<keyword evidence="9 10" id="KW-0998">Cell outer membrane</keyword>
<gene>
    <name evidence="15" type="ORF">HNQ67_001179</name>
</gene>
<evidence type="ECO:0000256" key="2">
    <source>
        <dbReference type="ARBA" id="ARBA00022448"/>
    </source>
</evidence>
<dbReference type="AlphaFoldDB" id="A0A7W8HXK6"/>
<evidence type="ECO:0000256" key="4">
    <source>
        <dbReference type="ARBA" id="ARBA00022692"/>
    </source>
</evidence>
<dbReference type="GO" id="GO:0006811">
    <property type="term" value="P:monoatomic ion transport"/>
    <property type="evidence" value="ECO:0007669"/>
    <property type="project" value="UniProtKB-KW"/>
</dbReference>
<dbReference type="PROSITE" id="PS52016">
    <property type="entry name" value="TONB_DEPENDENT_REC_3"/>
    <property type="match status" value="1"/>
</dbReference>
<keyword evidence="3 10" id="KW-1134">Transmembrane beta strand</keyword>
<protein>
    <submittedName>
        <fullName evidence="15">Vitamin B12 transporter</fullName>
    </submittedName>
</protein>
<dbReference type="Proteomes" id="UP000566663">
    <property type="component" value="Unassembled WGS sequence"/>
</dbReference>
<keyword evidence="6" id="KW-0406">Ion transport</keyword>
<comment type="subcellular location">
    <subcellularLocation>
        <location evidence="1 10">Cell outer membrane</location>
        <topology evidence="1 10">Multi-pass membrane protein</topology>
    </subcellularLocation>
</comment>
<sequence>MTRSLLLATAATVLLPAHAFAQAADDPLPEVVVTATRLPAVVADTPGARVIDRATIDRRGAVFAADILPDVPGLSVYRAGLGGVTSVRIRGTSQDKSLVLVDGVPVNDPSQPAGGFDFSGFDLGDIERIEVLGGPQSSLWGSDAIGGVIAFTSRELDGVRAEVEAGAFDTVRGRLAAGVAEDRYAIGAFVSRFDTDGISAAATGTEADGFDNTTVGANGRYAFSDRVGIDARVRQADSFAEIDGWGPVDTLDTAATVNRSGRARMTVRDLLGLDHQFIAAASDVERITDSAFPSTYEGKHRLWRWQADSRGAGPVRYAVGLEREETEAFLNGSSAGLGVGSAFGTVRWQASDRLTLNLGLRHDSTDDFGGETTGRLSAAYDLLAGLTVSGAWGTGFKTPSVSQAVCDFCFVLPGTVVAPLVPEYATGGEIALGWRSADGRFDGRATLYRLEVEDQIDGFFDPGSFEFYYVNIAETRTDGVELEGGAILGGGFDLSLAYAWTEAVNATTGAAILRVPEQAGSATLGWSGERLSAALTVRAEGDMPDSGGTRDGFVTANLNAAWNLTDRVTLTARVENLADERYQQLLGYGEPGRSGYLGIRLRY</sequence>
<feature type="signal peptide" evidence="12">
    <location>
        <begin position="1"/>
        <end position="23"/>
    </location>
</feature>
<dbReference type="EMBL" id="JACHFZ010000002">
    <property type="protein sequence ID" value="MBB5291665.1"/>
    <property type="molecule type" value="Genomic_DNA"/>
</dbReference>
<dbReference type="SUPFAM" id="SSF56935">
    <property type="entry name" value="Porins"/>
    <property type="match status" value="1"/>
</dbReference>
<evidence type="ECO:0000259" key="14">
    <source>
        <dbReference type="Pfam" id="PF07715"/>
    </source>
</evidence>
<dbReference type="GO" id="GO:0015889">
    <property type="term" value="P:cobalamin transport"/>
    <property type="evidence" value="ECO:0007669"/>
    <property type="project" value="TreeGrafter"/>
</dbReference>
<keyword evidence="8 10" id="KW-0472">Membrane</keyword>
<dbReference type="Gene3D" id="2.170.130.10">
    <property type="entry name" value="TonB-dependent receptor, plug domain"/>
    <property type="match status" value="1"/>
</dbReference>
<keyword evidence="2 10" id="KW-0813">Transport</keyword>
<dbReference type="InterPro" id="IPR037066">
    <property type="entry name" value="Plug_dom_sf"/>
</dbReference>
<organism evidence="15 16">
    <name type="scientific">Brevundimonas basaltis</name>
    <dbReference type="NCBI Taxonomy" id="472166"/>
    <lineage>
        <taxon>Bacteria</taxon>
        <taxon>Pseudomonadati</taxon>
        <taxon>Pseudomonadota</taxon>
        <taxon>Alphaproteobacteria</taxon>
        <taxon>Caulobacterales</taxon>
        <taxon>Caulobacteraceae</taxon>
        <taxon>Brevundimonas</taxon>
    </lineage>
</organism>
<comment type="similarity">
    <text evidence="10 11">Belongs to the TonB-dependent receptor family.</text>
</comment>
<dbReference type="InterPro" id="IPR000531">
    <property type="entry name" value="Beta-barrel_TonB"/>
</dbReference>
<dbReference type="InterPro" id="IPR039426">
    <property type="entry name" value="TonB-dep_rcpt-like"/>
</dbReference>
<evidence type="ECO:0000256" key="12">
    <source>
        <dbReference type="SAM" id="SignalP"/>
    </source>
</evidence>
<evidence type="ECO:0000256" key="7">
    <source>
        <dbReference type="ARBA" id="ARBA00023077"/>
    </source>
</evidence>
<evidence type="ECO:0000256" key="3">
    <source>
        <dbReference type="ARBA" id="ARBA00022452"/>
    </source>
</evidence>
<dbReference type="InterPro" id="IPR012910">
    <property type="entry name" value="Plug_dom"/>
</dbReference>
<evidence type="ECO:0000256" key="10">
    <source>
        <dbReference type="PROSITE-ProRule" id="PRU01360"/>
    </source>
</evidence>
<dbReference type="PANTHER" id="PTHR30069:SF53">
    <property type="entry name" value="COLICIN I RECEPTOR-RELATED"/>
    <property type="match status" value="1"/>
</dbReference>
<dbReference type="Pfam" id="PF07715">
    <property type="entry name" value="Plug"/>
    <property type="match status" value="1"/>
</dbReference>
<dbReference type="InterPro" id="IPR036942">
    <property type="entry name" value="Beta-barrel_TonB_sf"/>
</dbReference>
<accession>A0A7W8HXK6</accession>
<feature type="domain" description="TonB-dependent receptor-like beta-barrel" evidence="13">
    <location>
        <begin position="174"/>
        <end position="577"/>
    </location>
</feature>
<evidence type="ECO:0000256" key="9">
    <source>
        <dbReference type="ARBA" id="ARBA00023237"/>
    </source>
</evidence>
<dbReference type="PANTHER" id="PTHR30069">
    <property type="entry name" value="TONB-DEPENDENT OUTER MEMBRANE RECEPTOR"/>
    <property type="match status" value="1"/>
</dbReference>
<name>A0A7W8HXK6_9CAUL</name>
<evidence type="ECO:0000256" key="1">
    <source>
        <dbReference type="ARBA" id="ARBA00004571"/>
    </source>
</evidence>
<dbReference type="Pfam" id="PF00593">
    <property type="entry name" value="TonB_dep_Rec_b-barrel"/>
    <property type="match status" value="1"/>
</dbReference>
<feature type="domain" description="TonB-dependent receptor plug" evidence="14">
    <location>
        <begin position="44"/>
        <end position="148"/>
    </location>
</feature>
<dbReference type="Gene3D" id="2.40.170.20">
    <property type="entry name" value="TonB-dependent receptor, beta-barrel domain"/>
    <property type="match status" value="1"/>
</dbReference>
<proteinExistence type="inferred from homology"/>
<evidence type="ECO:0000256" key="5">
    <source>
        <dbReference type="ARBA" id="ARBA00022729"/>
    </source>
</evidence>